<dbReference type="Pfam" id="PF12697">
    <property type="entry name" value="Abhydrolase_6"/>
    <property type="match status" value="1"/>
</dbReference>
<dbReference type="AlphaFoldDB" id="A0AAQ2C920"/>
<accession>A0AAQ2C920</accession>
<reference evidence="2 3" key="1">
    <citation type="submission" date="2019-03" db="EMBL/GenBank/DDBJ databases">
        <title>Genomics of glacier-inhabiting Cryobacterium strains.</title>
        <authorList>
            <person name="Liu Q."/>
            <person name="Xin Y.-H."/>
        </authorList>
    </citation>
    <scope>NUCLEOTIDE SEQUENCE [LARGE SCALE GENOMIC DNA]</scope>
    <source>
        <strain evidence="3">TMT1-22</strain>
    </source>
</reference>
<name>A0AAQ2C920_9MICO</name>
<dbReference type="InterPro" id="IPR000073">
    <property type="entry name" value="AB_hydrolase_1"/>
</dbReference>
<keyword evidence="3" id="KW-1185">Reference proteome</keyword>
<comment type="caution">
    <text evidence="2">The sequence shown here is derived from an EMBL/GenBank/DDBJ whole genome shotgun (WGS) entry which is preliminary data.</text>
</comment>
<dbReference type="GO" id="GO:0016787">
    <property type="term" value="F:hydrolase activity"/>
    <property type="evidence" value="ECO:0007669"/>
    <property type="project" value="UniProtKB-KW"/>
</dbReference>
<dbReference type="Gene3D" id="3.40.50.1820">
    <property type="entry name" value="alpha/beta hydrolase"/>
    <property type="match status" value="1"/>
</dbReference>
<evidence type="ECO:0000313" key="3">
    <source>
        <dbReference type="Proteomes" id="UP000297403"/>
    </source>
</evidence>
<dbReference type="InterPro" id="IPR050228">
    <property type="entry name" value="Carboxylesterase_BioH"/>
</dbReference>
<evidence type="ECO:0000259" key="1">
    <source>
        <dbReference type="Pfam" id="PF12697"/>
    </source>
</evidence>
<proteinExistence type="predicted"/>
<sequence>MIQTVQSADGTSIAYEKSGSGPALILVGGAFNTRQSPGPLVPPLAEHFTVYTYDRRGRGYSTDVAPYATDREVEDLAALIDAAGGTAMLYGHSSGAILGLLAAASGLPITRLAAYEPPFTAEERGSGPLDGWGASVQAALDDGDRARAAQLFMLGTGADPAMVAGMSESPWWPGLLAIAHTLPYDLALTGDGLVPAGRLARIPVPVLVVVGGDSPPWAAAAAGAVARAVPGATQVTLDGQTHNVDAAALAPVLIDFFG</sequence>
<dbReference type="Proteomes" id="UP000297403">
    <property type="component" value="Unassembled WGS sequence"/>
</dbReference>
<dbReference type="RefSeq" id="WP_134365081.1">
    <property type="nucleotide sequence ID" value="NZ_SOFY01000005.1"/>
</dbReference>
<feature type="domain" description="AB hydrolase-1" evidence="1">
    <location>
        <begin position="26"/>
        <end position="243"/>
    </location>
</feature>
<dbReference type="PANTHER" id="PTHR43194">
    <property type="entry name" value="HYDROLASE ALPHA/BETA FOLD FAMILY"/>
    <property type="match status" value="1"/>
</dbReference>
<gene>
    <name evidence="2" type="ORF">E3O49_00820</name>
</gene>
<evidence type="ECO:0000313" key="2">
    <source>
        <dbReference type="EMBL" id="TFC52921.1"/>
    </source>
</evidence>
<dbReference type="EMBL" id="SOFY01000005">
    <property type="protein sequence ID" value="TFC52921.1"/>
    <property type="molecule type" value="Genomic_DNA"/>
</dbReference>
<dbReference type="SUPFAM" id="SSF53474">
    <property type="entry name" value="alpha/beta-Hydrolases"/>
    <property type="match status" value="1"/>
</dbReference>
<organism evidence="2 3">
    <name type="scientific">Cryobacterium shii</name>
    <dbReference type="NCBI Taxonomy" id="1259235"/>
    <lineage>
        <taxon>Bacteria</taxon>
        <taxon>Bacillati</taxon>
        <taxon>Actinomycetota</taxon>
        <taxon>Actinomycetes</taxon>
        <taxon>Micrococcales</taxon>
        <taxon>Microbacteriaceae</taxon>
        <taxon>Cryobacterium</taxon>
    </lineage>
</organism>
<keyword evidence="2" id="KW-0378">Hydrolase</keyword>
<dbReference type="PANTHER" id="PTHR43194:SF2">
    <property type="entry name" value="PEROXISOMAL MEMBRANE PROTEIN LPX1"/>
    <property type="match status" value="1"/>
</dbReference>
<dbReference type="InterPro" id="IPR029058">
    <property type="entry name" value="AB_hydrolase_fold"/>
</dbReference>
<protein>
    <submittedName>
        <fullName evidence="2">Alpha/beta hydrolase</fullName>
    </submittedName>
</protein>